<keyword evidence="6" id="KW-0347">Helicase</keyword>
<name>A0A3P8VG45_CYNSE</name>
<evidence type="ECO:0000313" key="19">
    <source>
        <dbReference type="Proteomes" id="UP000265120"/>
    </source>
</evidence>
<dbReference type="GO" id="GO:0005634">
    <property type="term" value="C:nucleus"/>
    <property type="evidence" value="ECO:0007669"/>
    <property type="project" value="UniProtKB-SubCell"/>
</dbReference>
<reference evidence="18 19" key="1">
    <citation type="journal article" date="2014" name="Nat. Genet.">
        <title>Whole-genome sequence of a flatfish provides insights into ZW sex chromosome evolution and adaptation to a benthic lifestyle.</title>
        <authorList>
            <person name="Chen S."/>
            <person name="Zhang G."/>
            <person name="Shao C."/>
            <person name="Huang Q."/>
            <person name="Liu G."/>
            <person name="Zhang P."/>
            <person name="Song W."/>
            <person name="An N."/>
            <person name="Chalopin D."/>
            <person name="Volff J.N."/>
            <person name="Hong Y."/>
            <person name="Li Q."/>
            <person name="Sha Z."/>
            <person name="Zhou H."/>
            <person name="Xie M."/>
            <person name="Yu Q."/>
            <person name="Liu Y."/>
            <person name="Xiang H."/>
            <person name="Wang N."/>
            <person name="Wu K."/>
            <person name="Yang C."/>
            <person name="Zhou Q."/>
            <person name="Liao X."/>
            <person name="Yang L."/>
            <person name="Hu Q."/>
            <person name="Zhang J."/>
            <person name="Meng L."/>
            <person name="Jin L."/>
            <person name="Tian Y."/>
            <person name="Lian J."/>
            <person name="Yang J."/>
            <person name="Miao G."/>
            <person name="Liu S."/>
            <person name="Liang Z."/>
            <person name="Yan F."/>
            <person name="Li Y."/>
            <person name="Sun B."/>
            <person name="Zhang H."/>
            <person name="Zhang J."/>
            <person name="Zhu Y."/>
            <person name="Du M."/>
            <person name="Zhao Y."/>
            <person name="Schartl M."/>
            <person name="Tang Q."/>
            <person name="Wang J."/>
        </authorList>
    </citation>
    <scope>NUCLEOTIDE SEQUENCE</scope>
</reference>
<dbReference type="Proteomes" id="UP000265120">
    <property type="component" value="Chromosome 12"/>
</dbReference>
<keyword evidence="7" id="KW-0067">ATP-binding</keyword>
<dbReference type="InterPro" id="IPR027417">
    <property type="entry name" value="P-loop_NTPase"/>
</dbReference>
<dbReference type="PROSITE" id="PS51194">
    <property type="entry name" value="HELICASE_CTER"/>
    <property type="match status" value="1"/>
</dbReference>
<dbReference type="InterPro" id="IPR059240">
    <property type="entry name" value="cc_ERCC-6_N"/>
</dbReference>
<feature type="compositionally biased region" description="Basic and acidic residues" evidence="15">
    <location>
        <begin position="1028"/>
        <end position="1037"/>
    </location>
</feature>
<evidence type="ECO:0000256" key="13">
    <source>
        <dbReference type="ARBA" id="ARBA00079118"/>
    </source>
</evidence>
<dbReference type="CDD" id="cd21397">
    <property type="entry name" value="cc_ERCC-6_N"/>
    <property type="match status" value="1"/>
</dbReference>
<feature type="compositionally biased region" description="Basic residues" evidence="15">
    <location>
        <begin position="1140"/>
        <end position="1163"/>
    </location>
</feature>
<dbReference type="GO" id="GO:0016787">
    <property type="term" value="F:hydrolase activity"/>
    <property type="evidence" value="ECO:0007669"/>
    <property type="project" value="UniProtKB-KW"/>
</dbReference>
<evidence type="ECO:0000256" key="2">
    <source>
        <dbReference type="ARBA" id="ARBA00007025"/>
    </source>
</evidence>
<reference evidence="18" key="2">
    <citation type="submission" date="2025-05" db="UniProtKB">
        <authorList>
            <consortium name="Ensembl"/>
        </authorList>
    </citation>
    <scope>IDENTIFICATION</scope>
</reference>
<feature type="compositionally biased region" description="Basic and acidic residues" evidence="15">
    <location>
        <begin position="402"/>
        <end position="415"/>
    </location>
</feature>
<comment type="similarity">
    <text evidence="2">Belongs to the SNF2/RAD54 helicase family.</text>
</comment>
<dbReference type="Pfam" id="PF00176">
    <property type="entry name" value="SNF2-rel_dom"/>
    <property type="match status" value="1"/>
</dbReference>
<feature type="region of interest" description="Disordered" evidence="15">
    <location>
        <begin position="1341"/>
        <end position="1374"/>
    </location>
</feature>
<feature type="region of interest" description="Disordered" evidence="15">
    <location>
        <begin position="273"/>
        <end position="445"/>
    </location>
</feature>
<accession>A0A3P8VG45</accession>
<evidence type="ECO:0000256" key="4">
    <source>
        <dbReference type="ARBA" id="ARBA00022763"/>
    </source>
</evidence>
<dbReference type="PANTHER" id="PTHR45629:SF7">
    <property type="entry name" value="DNA EXCISION REPAIR PROTEIN ERCC-6-RELATED"/>
    <property type="match status" value="1"/>
</dbReference>
<organism evidence="18 19">
    <name type="scientific">Cynoglossus semilaevis</name>
    <name type="common">Tongue sole</name>
    <dbReference type="NCBI Taxonomy" id="244447"/>
    <lineage>
        <taxon>Eukaryota</taxon>
        <taxon>Metazoa</taxon>
        <taxon>Chordata</taxon>
        <taxon>Craniata</taxon>
        <taxon>Vertebrata</taxon>
        <taxon>Euteleostomi</taxon>
        <taxon>Actinopterygii</taxon>
        <taxon>Neopterygii</taxon>
        <taxon>Teleostei</taxon>
        <taxon>Neoteleostei</taxon>
        <taxon>Acanthomorphata</taxon>
        <taxon>Carangaria</taxon>
        <taxon>Pleuronectiformes</taxon>
        <taxon>Pleuronectoidei</taxon>
        <taxon>Cynoglossidae</taxon>
        <taxon>Cynoglossinae</taxon>
        <taxon>Cynoglossus</taxon>
    </lineage>
</organism>
<dbReference type="SMART" id="SM00487">
    <property type="entry name" value="DEXDc"/>
    <property type="match status" value="1"/>
</dbReference>
<dbReference type="InterPro" id="IPR038718">
    <property type="entry name" value="SNF2-like_sf"/>
</dbReference>
<keyword evidence="19" id="KW-1185">Reference proteome</keyword>
<keyword evidence="3" id="KW-0547">Nucleotide-binding</keyword>
<dbReference type="GO" id="GO:0005524">
    <property type="term" value="F:ATP binding"/>
    <property type="evidence" value="ECO:0007669"/>
    <property type="project" value="UniProtKB-KW"/>
</dbReference>
<dbReference type="OMA" id="CNITPCQ"/>
<evidence type="ECO:0000259" key="16">
    <source>
        <dbReference type="PROSITE" id="PS51192"/>
    </source>
</evidence>
<evidence type="ECO:0000313" key="18">
    <source>
        <dbReference type="Ensembl" id="ENSCSEP00000011405.1"/>
    </source>
</evidence>
<evidence type="ECO:0000256" key="6">
    <source>
        <dbReference type="ARBA" id="ARBA00022806"/>
    </source>
</evidence>
<dbReference type="PANTHER" id="PTHR45629">
    <property type="entry name" value="SNF2/RAD54 FAMILY MEMBER"/>
    <property type="match status" value="1"/>
</dbReference>
<feature type="region of interest" description="Disordered" evidence="15">
    <location>
        <begin position="1005"/>
        <end position="1196"/>
    </location>
</feature>
<dbReference type="Gene3D" id="3.40.50.10810">
    <property type="entry name" value="Tandem AAA-ATPase domain"/>
    <property type="match status" value="1"/>
</dbReference>
<dbReference type="Ensembl" id="ENSCSET00000011564.1">
    <property type="protein sequence ID" value="ENSCSEP00000011424.1"/>
    <property type="gene ID" value="ENSCSEG00000007301.1"/>
</dbReference>
<dbReference type="Ensembl" id="ENSCSET00000011546.1">
    <property type="protein sequence ID" value="ENSCSEP00000011405.1"/>
    <property type="gene ID" value="ENSCSEG00000007301.1"/>
</dbReference>
<feature type="domain" description="Helicase ATP-binding" evidence="16">
    <location>
        <begin position="516"/>
        <end position="692"/>
    </location>
</feature>
<dbReference type="SMART" id="SM00490">
    <property type="entry name" value="HELICc"/>
    <property type="match status" value="1"/>
</dbReference>
<feature type="compositionally biased region" description="Polar residues" evidence="15">
    <location>
        <begin position="1076"/>
        <end position="1112"/>
    </location>
</feature>
<feature type="compositionally biased region" description="Acidic residues" evidence="15">
    <location>
        <begin position="425"/>
        <end position="440"/>
    </location>
</feature>
<feature type="region of interest" description="Disordered" evidence="15">
    <location>
        <begin position="1"/>
        <end position="71"/>
    </location>
</feature>
<dbReference type="GO" id="GO:0004386">
    <property type="term" value="F:helicase activity"/>
    <property type="evidence" value="ECO:0007669"/>
    <property type="project" value="UniProtKB-KW"/>
</dbReference>
<evidence type="ECO:0000256" key="11">
    <source>
        <dbReference type="ARBA" id="ARBA00071998"/>
    </source>
</evidence>
<dbReference type="Gene3D" id="3.40.50.300">
    <property type="entry name" value="P-loop containing nucleotide triphosphate hydrolases"/>
    <property type="match status" value="1"/>
</dbReference>
<keyword evidence="9" id="KW-0234">DNA repair</keyword>
<evidence type="ECO:0000256" key="7">
    <source>
        <dbReference type="ARBA" id="ARBA00022840"/>
    </source>
</evidence>
<dbReference type="CDD" id="cd18000">
    <property type="entry name" value="DEXHc_ERCC6"/>
    <property type="match status" value="1"/>
</dbReference>
<dbReference type="InterPro" id="IPR050496">
    <property type="entry name" value="SNF2_RAD54_helicase_repair"/>
</dbReference>
<dbReference type="GeneID" id="103387353"/>
<proteinExistence type="inferred from homology"/>
<dbReference type="InterPro" id="IPR000330">
    <property type="entry name" value="SNF2_N"/>
</dbReference>
<dbReference type="GO" id="GO:0008094">
    <property type="term" value="F:ATP-dependent activity, acting on DNA"/>
    <property type="evidence" value="ECO:0007669"/>
    <property type="project" value="TreeGrafter"/>
</dbReference>
<dbReference type="KEGG" id="csem:103387353"/>
<dbReference type="GO" id="GO:0006283">
    <property type="term" value="P:transcription-coupled nucleotide-excision repair"/>
    <property type="evidence" value="ECO:0007669"/>
    <property type="project" value="TreeGrafter"/>
</dbReference>
<evidence type="ECO:0000256" key="1">
    <source>
        <dbReference type="ARBA" id="ARBA00004123"/>
    </source>
</evidence>
<dbReference type="OrthoDB" id="413460at2759"/>
<feature type="coiled-coil region" evidence="14">
    <location>
        <begin position="165"/>
        <end position="199"/>
    </location>
</feature>
<dbReference type="FunFam" id="3.40.50.10810:FF:000042">
    <property type="entry name" value="SNF2 family helicase-like protein"/>
    <property type="match status" value="1"/>
</dbReference>
<keyword evidence="4" id="KW-0227">DNA damage</keyword>
<evidence type="ECO:0000256" key="3">
    <source>
        <dbReference type="ARBA" id="ARBA00022741"/>
    </source>
</evidence>
<dbReference type="InterPro" id="IPR014001">
    <property type="entry name" value="Helicase_ATP-bd"/>
</dbReference>
<feature type="compositionally biased region" description="Basic and acidic residues" evidence="15">
    <location>
        <begin position="1181"/>
        <end position="1196"/>
    </location>
</feature>
<evidence type="ECO:0000256" key="12">
    <source>
        <dbReference type="ARBA" id="ARBA00076356"/>
    </source>
</evidence>
<dbReference type="InterPro" id="IPR058951">
    <property type="entry name" value="WHD_Rad26_CSB-like"/>
</dbReference>
<dbReference type="RefSeq" id="XP_024916392.1">
    <property type="nucleotide sequence ID" value="XM_025060624.1"/>
</dbReference>
<feature type="compositionally biased region" description="Basic and acidic residues" evidence="15">
    <location>
        <begin position="1046"/>
        <end position="1059"/>
    </location>
</feature>
<dbReference type="FunFam" id="3.40.50.300:FF:000863">
    <property type="entry name" value="DNA excision repair protein ERCC-6"/>
    <property type="match status" value="1"/>
</dbReference>
<dbReference type="InterPro" id="IPR049730">
    <property type="entry name" value="SNF2/RAD54-like_C"/>
</dbReference>
<keyword evidence="14" id="KW-0175">Coiled coil</keyword>
<feature type="compositionally biased region" description="Basic residues" evidence="15">
    <location>
        <begin position="313"/>
        <end position="330"/>
    </location>
</feature>
<feature type="compositionally biased region" description="Basic residues" evidence="15">
    <location>
        <begin position="292"/>
        <end position="301"/>
    </location>
</feature>
<evidence type="ECO:0000256" key="8">
    <source>
        <dbReference type="ARBA" id="ARBA00023125"/>
    </source>
</evidence>
<protein>
    <recommendedName>
        <fullName evidence="11">DNA excision repair protein ERCC-6</fullName>
    </recommendedName>
    <alternativeName>
        <fullName evidence="12">ATP-dependent helicase ERCC6</fullName>
    </alternativeName>
    <alternativeName>
        <fullName evidence="13">Cockayne syndrome protein CSB</fullName>
    </alternativeName>
</protein>
<dbReference type="GeneTree" id="ENSGT00940000158057"/>
<sequence>MPVEGSEDQVPSSLSSPASAALTPGGADEDGAAGGSGLCSFPDTSKGSEAAAAFPANTGPGESNSGGKRSGALLQINRQRIQAACASSGADELQGLGVAVYDQDILEQGVLQQVDEAIQEANQASAKAEAEKEYQSVLDDVRSVTSSLKQINKIIEQLTPYAASSKDISRKIESVKRQKENKEKQLKKVKAKQRRLQAILGGEDAQRVEDELLAECDDEEEAGPSTLGSMLMPVQETEWEELIRKGHMTPFGTRIPQKEDKKEPRKIMLAENSAFDQYLSDQAKLATERKKGPSLKKKKSSGLRPDKKDSVKTQKKLSPKDKKLKKRMRKLQITALKAHPKARPKNEPHPPKLKRKHRTDGEETESDGSEYLPSDEVIDPDEEERQAMEEGFGEEGDDEEYELKLFNRRKTDGRARKNAKTKQDSEEEYCPESSGEEEEEGKGKLKKFKDDGDVEYYRQRIRKWKRQRLREREEKRQRGEELTDDSDAEFDEGFKVPGFLWKKLYKYQQTGVRWLWELHCQQAGGILGDEMGLGKTIQVISFLAGLSYSKLRTRGSNYRYAGLGPTVIVCPATVMHQWVKEFHTWWPPFRVAVLHETGSFTSNKERLIPEIAACHGILITSYSAVRNMQDTFQRYDWHYTILDEGHKIRNPNAGITTACKQFRTPHRFILSGSPMQNNLKELWSLFDFVFPGKLGTLQVFMEQFSVPITIGGYSNASPVQVQTAFKCACVLRDTINPYLLRRMKADVKANLSLPDKNEQVLFCRLTEEQRQVYQGFLDSKEVYQILNGDMRVFSGLIALRKICNHPDLFSGGPKMLRGIPEDQLTEEEHFGFWKRSGKLIVVESLLRLWFKQGHRVLLFTQSRQMLDILEVFVRDNNYSYLKMDGTTTIGSRQPLIAHYNEDQSIFIFLLTTKVGGLGVNLTGANRVILYDPDWNPSTDTQARERAWRIGQKQQVTIYRLLTAGTIEEKIYHRQIFKQFLTNRVLKDPKQRRFFKSNDMYELFTLSDPDGKQGTETSAIFAGTGSDVKVPKKTERPKPPHMLNNGRKSESRAETGENNRHSTNTTSLKDRIAAVGRSSSSQVKLNASTDSKSSNQTGVNVKPDTSANVTQTEQNDRDWTSVRPMSSNSTRDEDSALTSPQKHRKKRKHCDSDKHSHRKSKHSRGSAFEGQRISHLVKKRTYKNEEKEDNETRDQKKSDDYVLAKLFKKSGIHSVMQHDSIIESSNPDFVLVEAEANRVAKDALKALKVSRQQCRLPFNRPPPAPARKRFGQKKNSLLATPFVQSAPLPTKCKDAAVVKKSVSKKPGSAALFSGEWAEGDSNTAPLSSSSLLAKMKARNFISVPSSQRGGEEEEENDEDSTRPPERSSPSAPSTQHDELLADLHNFVAFQANVDGQASTQEVLEYFKPRLTKEQAPVFRELLRSICNFHRTSGQEGIWKLKEQFQ</sequence>
<feature type="compositionally biased region" description="Basic and acidic residues" evidence="15">
    <location>
        <begin position="256"/>
        <end position="265"/>
    </location>
</feature>
<dbReference type="SUPFAM" id="SSF52540">
    <property type="entry name" value="P-loop containing nucleoside triphosphate hydrolases"/>
    <property type="match status" value="2"/>
</dbReference>
<evidence type="ECO:0000259" key="17">
    <source>
        <dbReference type="PROSITE" id="PS51194"/>
    </source>
</evidence>
<dbReference type="Pfam" id="PF00271">
    <property type="entry name" value="Helicase_C"/>
    <property type="match status" value="1"/>
</dbReference>
<keyword evidence="8" id="KW-0238">DNA-binding</keyword>
<feature type="region of interest" description="Disordered" evidence="15">
    <location>
        <begin position="246"/>
        <end position="265"/>
    </location>
</feature>
<feature type="compositionally biased region" description="Acidic residues" evidence="15">
    <location>
        <begin position="391"/>
        <end position="401"/>
    </location>
</feature>
<keyword evidence="10" id="KW-0539">Nucleus</keyword>
<feature type="domain" description="Helicase C-terminal" evidence="17">
    <location>
        <begin position="841"/>
        <end position="1000"/>
    </location>
</feature>
<comment type="subcellular location">
    <subcellularLocation>
        <location evidence="1">Nucleus</location>
    </subcellularLocation>
</comment>
<dbReference type="STRING" id="244447.ENSCSEP00000011405"/>
<dbReference type="Pfam" id="PF25875">
    <property type="entry name" value="WHD_Rad26_CSB"/>
    <property type="match status" value="1"/>
</dbReference>
<evidence type="ECO:0000256" key="15">
    <source>
        <dbReference type="SAM" id="MobiDB-lite"/>
    </source>
</evidence>
<evidence type="ECO:0000256" key="5">
    <source>
        <dbReference type="ARBA" id="ARBA00022801"/>
    </source>
</evidence>
<dbReference type="InterPro" id="IPR001650">
    <property type="entry name" value="Helicase_C-like"/>
</dbReference>
<feature type="compositionally biased region" description="Low complexity" evidence="15">
    <location>
        <begin position="11"/>
        <end position="26"/>
    </location>
</feature>
<evidence type="ECO:0000256" key="10">
    <source>
        <dbReference type="ARBA" id="ARBA00023242"/>
    </source>
</evidence>
<dbReference type="CDD" id="cd18793">
    <property type="entry name" value="SF2_C_SNF"/>
    <property type="match status" value="1"/>
</dbReference>
<dbReference type="CDD" id="cd22254">
    <property type="entry name" value="CSB_WHD"/>
    <property type="match status" value="1"/>
</dbReference>
<dbReference type="PROSITE" id="PS51192">
    <property type="entry name" value="HELICASE_ATP_BIND_1"/>
    <property type="match status" value="1"/>
</dbReference>
<evidence type="ECO:0000256" key="9">
    <source>
        <dbReference type="ARBA" id="ARBA00023204"/>
    </source>
</evidence>
<evidence type="ECO:0000256" key="14">
    <source>
        <dbReference type="SAM" id="Coils"/>
    </source>
</evidence>
<keyword evidence="5" id="KW-0378">Hydrolase</keyword>